<dbReference type="AlphaFoldDB" id="A0A4U7AYY2"/>
<feature type="compositionally biased region" description="Low complexity" evidence="1">
    <location>
        <begin position="443"/>
        <end position="458"/>
    </location>
</feature>
<feature type="compositionally biased region" description="Basic and acidic residues" evidence="1">
    <location>
        <begin position="697"/>
        <end position="718"/>
    </location>
</feature>
<evidence type="ECO:0000313" key="2">
    <source>
        <dbReference type="EMBL" id="TKX21706.1"/>
    </source>
</evidence>
<feature type="compositionally biased region" description="Low complexity" evidence="1">
    <location>
        <begin position="686"/>
        <end position="696"/>
    </location>
</feature>
<dbReference type="Proteomes" id="UP000308133">
    <property type="component" value="Unassembled WGS sequence"/>
</dbReference>
<evidence type="ECO:0000256" key="1">
    <source>
        <dbReference type="SAM" id="MobiDB-lite"/>
    </source>
</evidence>
<reference evidence="2 3" key="1">
    <citation type="submission" date="2018-02" db="EMBL/GenBank/DDBJ databases">
        <title>Draft genome sequences of Elsinoe sp., causing black scab on jojoba.</title>
        <authorList>
            <person name="Stodart B."/>
            <person name="Jeffress S."/>
            <person name="Ash G."/>
            <person name="Arun Chinnappa K."/>
        </authorList>
    </citation>
    <scope>NUCLEOTIDE SEQUENCE [LARGE SCALE GENOMIC DNA]</scope>
    <source>
        <strain evidence="2 3">Hillstone_2</strain>
    </source>
</reference>
<dbReference type="EMBL" id="PTQR01000080">
    <property type="protein sequence ID" value="TKX21706.1"/>
    <property type="molecule type" value="Genomic_DNA"/>
</dbReference>
<organism evidence="2 3">
    <name type="scientific">Elsinoe australis</name>
    <dbReference type="NCBI Taxonomy" id="40998"/>
    <lineage>
        <taxon>Eukaryota</taxon>
        <taxon>Fungi</taxon>
        <taxon>Dikarya</taxon>
        <taxon>Ascomycota</taxon>
        <taxon>Pezizomycotina</taxon>
        <taxon>Dothideomycetes</taxon>
        <taxon>Dothideomycetidae</taxon>
        <taxon>Myriangiales</taxon>
        <taxon>Elsinoaceae</taxon>
        <taxon>Elsinoe</taxon>
    </lineage>
</organism>
<name>A0A4U7AYY2_9PEZI</name>
<feature type="compositionally biased region" description="Low complexity" evidence="1">
    <location>
        <begin position="396"/>
        <end position="410"/>
    </location>
</feature>
<protein>
    <submittedName>
        <fullName evidence="2">Uncharacterized protein</fullName>
    </submittedName>
</protein>
<feature type="compositionally biased region" description="Basic and acidic residues" evidence="1">
    <location>
        <begin position="636"/>
        <end position="685"/>
    </location>
</feature>
<feature type="region of interest" description="Disordered" evidence="1">
    <location>
        <begin position="422"/>
        <end position="749"/>
    </location>
</feature>
<feature type="compositionally biased region" description="Basic and acidic residues" evidence="1">
    <location>
        <begin position="462"/>
        <end position="513"/>
    </location>
</feature>
<evidence type="ECO:0000313" key="3">
    <source>
        <dbReference type="Proteomes" id="UP000308133"/>
    </source>
</evidence>
<feature type="compositionally biased region" description="Low complexity" evidence="1">
    <location>
        <begin position="570"/>
        <end position="580"/>
    </location>
</feature>
<proteinExistence type="predicted"/>
<feature type="compositionally biased region" description="Basic and acidic residues" evidence="1">
    <location>
        <begin position="607"/>
        <end position="619"/>
    </location>
</feature>
<feature type="compositionally biased region" description="Polar residues" evidence="1">
    <location>
        <begin position="358"/>
        <end position="369"/>
    </location>
</feature>
<feature type="compositionally biased region" description="Acidic residues" evidence="1">
    <location>
        <begin position="581"/>
        <end position="606"/>
    </location>
</feature>
<gene>
    <name evidence="2" type="ORF">C1H76_6202</name>
</gene>
<feature type="compositionally biased region" description="Low complexity" evidence="1">
    <location>
        <begin position="376"/>
        <end position="388"/>
    </location>
</feature>
<feature type="region of interest" description="Disordered" evidence="1">
    <location>
        <begin position="358"/>
        <end position="410"/>
    </location>
</feature>
<sequence length="793" mass="86201">MITEPMLSLPILRNLSLRLGSYPTRGLQNLAIEVADRLLEPPASSTPDSPFQFSDLPKELQITVLRQTPLVTGTDVWVNRGRLHYPGFCKTSGNVALDCDVDGDKTYLLQCFCQRSHSAFNRNCDCNSARFPSSLFQVSRQIRDLASTVFYGGNLFHVIMTDDSKIARKDLISSLEWFPEGALKYLTSLILDFKGFQAVPTFADTHNRRTWEDIISLLSTQARLPALNLELHIKEFYFDDSFNHSLRASPDYEQRMRSTYIEMFEVAKGLRGLKNLFVHLDWNTSTCEDDGRRELEGLLERMVMGEQYDAWEYGKTTRFRSSLQCYEYASKTTGIHTHEASPWPTDSFSALNSISRFATSPTTRSQDNPSRAPEMAATRGARPATRAKTTPKKSDTASSTAAAATAKPISKAKAAMKATSAAVAKTKTTKTTKPKAEAKAKVTKPAAPKKATSTAAKSSKAKSKERTSEKAVKAAGKMAKEAEKAVEKGTKGAVKKGKEAKKAVEEEIEEKAPAKKSAAPKKEAKDKEAKSKAAKGEAKETKPKAAPVKTKAKASNDDKEKKPRTKKAAAPKAPASPDVVETVEEEFEKVEEEAEAAAVNGEDDDKPETRSESKPEPKPKGKATKRKSDAVANDAVEPKAKKAKASPEAKAKAPKKAAEKKSPAAKKEAKSPASKEQKTAKDTKANTKANAKSPAKGAEKAEKKPRASKVKEAKKEVMIDDGTTPEPVSPKAEIEDVDGPETDVKPDEMDTVAATGPSLLEQAKEAVGGVLGGLKDIVGVGNGKKTEKKRGRK</sequence>
<feature type="compositionally biased region" description="Basic and acidic residues" evidence="1">
    <location>
        <begin position="520"/>
        <end position="543"/>
    </location>
</feature>
<feature type="region of interest" description="Disordered" evidence="1">
    <location>
        <begin position="774"/>
        <end position="793"/>
    </location>
</feature>
<comment type="caution">
    <text evidence="2">The sequence shown here is derived from an EMBL/GenBank/DDBJ whole genome shotgun (WGS) entry which is preliminary data.</text>
</comment>
<accession>A0A4U7AYY2</accession>